<protein>
    <submittedName>
        <fullName evidence="8">MFS general substrate transporter</fullName>
    </submittedName>
</protein>
<dbReference type="SUPFAM" id="SSF103473">
    <property type="entry name" value="MFS general substrate transporter"/>
    <property type="match status" value="1"/>
</dbReference>
<sequence length="467" mass="51419">MTAKEEHQLEQGGETSRPVSAREWSRRRKNITTWVVSLFKFISGLTSTSVVPNLPAISAQFHTQGALAIFPLSTYFLGYAAGLLLIGPLSETFGRVGALQLSNLSFIVFNTAAGFAQTNTQIIVLRVLSGFGGAGPLSLGGGILNDCFTPEERTSLITVYALPGQLSPALGPILGAVCDQFLDWRWTFWIVSITSVALQALCFLTVRETYQPVLDRRWEKQQKGGQAQWWPSKEELADTRRKLAINTQRPFKMLATHHIVQLIALSNGLTYGIQMLVTASLDQLWKESYHQPTILAALNYLALGVGLVFGAQVCRRCNRSIYARLKERNGGQGRPEFRVPMIAAGTVIVPLGLLWYGWAAQARVFPLVPDLGVFLLAIGLVAILNCTSLYLVDTYKLQSASATGAVNLLRSLAGFAFPLFSTALYDRLGQGYANTLLAGITIVAGWPVPFLLWRYGEVMRRRLIEDY</sequence>
<feature type="transmembrane region" description="Helical" evidence="6">
    <location>
        <begin position="259"/>
        <end position="277"/>
    </location>
</feature>
<evidence type="ECO:0000313" key="8">
    <source>
        <dbReference type="EMBL" id="PWN89771.1"/>
    </source>
</evidence>
<accession>A0A316YKN1</accession>
<evidence type="ECO:0000256" key="1">
    <source>
        <dbReference type="ARBA" id="ARBA00004141"/>
    </source>
</evidence>
<name>A0A316YKN1_9BASI</name>
<feature type="domain" description="Major facilitator superfamily (MFS) profile" evidence="7">
    <location>
        <begin position="32"/>
        <end position="456"/>
    </location>
</feature>
<feature type="transmembrane region" description="Helical" evidence="6">
    <location>
        <begin position="156"/>
        <end position="174"/>
    </location>
</feature>
<dbReference type="Proteomes" id="UP000245768">
    <property type="component" value="Unassembled WGS sequence"/>
</dbReference>
<dbReference type="GO" id="GO:0022857">
    <property type="term" value="F:transmembrane transporter activity"/>
    <property type="evidence" value="ECO:0007669"/>
    <property type="project" value="InterPro"/>
</dbReference>
<comment type="subcellular location">
    <subcellularLocation>
        <location evidence="1">Membrane</location>
        <topology evidence="1">Multi-pass membrane protein</topology>
    </subcellularLocation>
</comment>
<keyword evidence="9" id="KW-1185">Reference proteome</keyword>
<feature type="transmembrane region" description="Helical" evidence="6">
    <location>
        <begin position="186"/>
        <end position="206"/>
    </location>
</feature>
<dbReference type="PROSITE" id="PS50850">
    <property type="entry name" value="MFS"/>
    <property type="match status" value="1"/>
</dbReference>
<dbReference type="Gene3D" id="1.20.1250.20">
    <property type="entry name" value="MFS general substrate transporter like domains"/>
    <property type="match status" value="1"/>
</dbReference>
<evidence type="ECO:0000256" key="3">
    <source>
        <dbReference type="ARBA" id="ARBA00022989"/>
    </source>
</evidence>
<evidence type="ECO:0000313" key="9">
    <source>
        <dbReference type="Proteomes" id="UP000245768"/>
    </source>
</evidence>
<feature type="transmembrane region" description="Helical" evidence="6">
    <location>
        <begin position="404"/>
        <end position="425"/>
    </location>
</feature>
<feature type="transmembrane region" description="Helical" evidence="6">
    <location>
        <begin position="371"/>
        <end position="392"/>
    </location>
</feature>
<keyword evidence="2 6" id="KW-0812">Transmembrane</keyword>
<feature type="transmembrane region" description="Helical" evidence="6">
    <location>
        <begin position="98"/>
        <end position="116"/>
    </location>
</feature>
<evidence type="ECO:0000256" key="6">
    <source>
        <dbReference type="SAM" id="Phobius"/>
    </source>
</evidence>
<dbReference type="CDD" id="cd17323">
    <property type="entry name" value="MFS_Tpo1_MDR_like"/>
    <property type="match status" value="1"/>
</dbReference>
<gene>
    <name evidence="8" type="ORF">FA10DRAFT_301079</name>
</gene>
<dbReference type="AlphaFoldDB" id="A0A316YKN1"/>
<feature type="transmembrane region" description="Helical" evidence="6">
    <location>
        <begin position="339"/>
        <end position="359"/>
    </location>
</feature>
<organism evidence="8 9">
    <name type="scientific">Acaromyces ingoldii</name>
    <dbReference type="NCBI Taxonomy" id="215250"/>
    <lineage>
        <taxon>Eukaryota</taxon>
        <taxon>Fungi</taxon>
        <taxon>Dikarya</taxon>
        <taxon>Basidiomycota</taxon>
        <taxon>Ustilaginomycotina</taxon>
        <taxon>Exobasidiomycetes</taxon>
        <taxon>Exobasidiales</taxon>
        <taxon>Cryptobasidiaceae</taxon>
        <taxon>Acaromyces</taxon>
    </lineage>
</organism>
<reference evidence="8 9" key="1">
    <citation type="journal article" date="2018" name="Mol. Biol. Evol.">
        <title>Broad Genomic Sampling Reveals a Smut Pathogenic Ancestry of the Fungal Clade Ustilaginomycotina.</title>
        <authorList>
            <person name="Kijpornyongpan T."/>
            <person name="Mondo S.J."/>
            <person name="Barry K."/>
            <person name="Sandor L."/>
            <person name="Lee J."/>
            <person name="Lipzen A."/>
            <person name="Pangilinan J."/>
            <person name="LaButti K."/>
            <person name="Hainaut M."/>
            <person name="Henrissat B."/>
            <person name="Grigoriev I.V."/>
            <person name="Spatafora J.W."/>
            <person name="Aime M.C."/>
        </authorList>
    </citation>
    <scope>NUCLEOTIDE SEQUENCE [LARGE SCALE GENOMIC DNA]</scope>
    <source>
        <strain evidence="8 9">MCA 4198</strain>
    </source>
</reference>
<evidence type="ECO:0000256" key="2">
    <source>
        <dbReference type="ARBA" id="ARBA00022692"/>
    </source>
</evidence>
<feature type="transmembrane region" description="Helical" evidence="6">
    <location>
        <begin position="297"/>
        <end position="318"/>
    </location>
</feature>
<evidence type="ECO:0000259" key="7">
    <source>
        <dbReference type="PROSITE" id="PS50850"/>
    </source>
</evidence>
<feature type="transmembrane region" description="Helical" evidence="6">
    <location>
        <begin position="31"/>
        <end position="54"/>
    </location>
</feature>
<dbReference type="InterPro" id="IPR036259">
    <property type="entry name" value="MFS_trans_sf"/>
</dbReference>
<dbReference type="InParanoid" id="A0A316YKN1"/>
<dbReference type="InterPro" id="IPR011701">
    <property type="entry name" value="MFS"/>
</dbReference>
<evidence type="ECO:0000256" key="4">
    <source>
        <dbReference type="ARBA" id="ARBA00023136"/>
    </source>
</evidence>
<dbReference type="InterPro" id="IPR020846">
    <property type="entry name" value="MFS_dom"/>
</dbReference>
<evidence type="ECO:0000256" key="5">
    <source>
        <dbReference type="SAM" id="MobiDB-lite"/>
    </source>
</evidence>
<feature type="region of interest" description="Disordered" evidence="5">
    <location>
        <begin position="1"/>
        <end position="22"/>
    </location>
</feature>
<dbReference type="STRING" id="215250.A0A316YKN1"/>
<dbReference type="GeneID" id="37046847"/>
<dbReference type="EMBL" id="KZ819636">
    <property type="protein sequence ID" value="PWN89771.1"/>
    <property type="molecule type" value="Genomic_DNA"/>
</dbReference>
<dbReference type="RefSeq" id="XP_025376969.1">
    <property type="nucleotide sequence ID" value="XM_025524931.1"/>
</dbReference>
<feature type="transmembrane region" description="Helical" evidence="6">
    <location>
        <begin position="431"/>
        <end position="453"/>
    </location>
</feature>
<keyword evidence="3 6" id="KW-1133">Transmembrane helix</keyword>
<dbReference type="GO" id="GO:0016020">
    <property type="term" value="C:membrane"/>
    <property type="evidence" value="ECO:0007669"/>
    <property type="project" value="UniProtKB-SubCell"/>
</dbReference>
<dbReference type="OrthoDB" id="6770063at2759"/>
<proteinExistence type="predicted"/>
<keyword evidence="4 6" id="KW-0472">Membrane</keyword>
<feature type="transmembrane region" description="Helical" evidence="6">
    <location>
        <begin position="122"/>
        <end position="144"/>
    </location>
</feature>
<feature type="transmembrane region" description="Helical" evidence="6">
    <location>
        <begin position="66"/>
        <end position="86"/>
    </location>
</feature>
<dbReference type="Pfam" id="PF07690">
    <property type="entry name" value="MFS_1"/>
    <property type="match status" value="1"/>
</dbReference>
<dbReference type="PANTHER" id="PTHR23502">
    <property type="entry name" value="MAJOR FACILITATOR SUPERFAMILY"/>
    <property type="match status" value="1"/>
</dbReference>
<dbReference type="PANTHER" id="PTHR23502:SF60">
    <property type="entry name" value="MAJOR FACILITATOR SUPERFAMILY (MFS) PROFILE DOMAIN-CONTAINING PROTEIN-RELATED"/>
    <property type="match status" value="1"/>
</dbReference>